<evidence type="ECO:0000313" key="2">
    <source>
        <dbReference type="Proteomes" id="UP001597145"/>
    </source>
</evidence>
<evidence type="ECO:0000313" key="1">
    <source>
        <dbReference type="EMBL" id="MFD1532244.1"/>
    </source>
</evidence>
<name>A0ABW4FQL8_9PSEU</name>
<gene>
    <name evidence="1" type="ORF">ACFSCY_22700</name>
</gene>
<comment type="caution">
    <text evidence="1">The sequence shown here is derived from an EMBL/GenBank/DDBJ whole genome shotgun (WGS) entry which is preliminary data.</text>
</comment>
<dbReference type="EMBL" id="JBHUCP010000017">
    <property type="protein sequence ID" value="MFD1532244.1"/>
    <property type="molecule type" value="Genomic_DNA"/>
</dbReference>
<accession>A0ABW4FQL8</accession>
<reference evidence="2" key="1">
    <citation type="journal article" date="2019" name="Int. J. Syst. Evol. Microbiol.">
        <title>The Global Catalogue of Microorganisms (GCM) 10K type strain sequencing project: providing services to taxonomists for standard genome sequencing and annotation.</title>
        <authorList>
            <consortium name="The Broad Institute Genomics Platform"/>
            <consortium name="The Broad Institute Genome Sequencing Center for Infectious Disease"/>
            <person name="Wu L."/>
            <person name="Ma J."/>
        </authorList>
    </citation>
    <scope>NUCLEOTIDE SEQUENCE [LARGE SCALE GENOMIC DNA]</scope>
    <source>
        <strain evidence="2">JCM 12165</strain>
    </source>
</reference>
<keyword evidence="2" id="KW-1185">Reference proteome</keyword>
<dbReference type="RefSeq" id="WP_343981037.1">
    <property type="nucleotide sequence ID" value="NZ_BAAAJG010000012.1"/>
</dbReference>
<organism evidence="1 2">
    <name type="scientific">Pseudonocardia aurantiaca</name>
    <dbReference type="NCBI Taxonomy" id="75290"/>
    <lineage>
        <taxon>Bacteria</taxon>
        <taxon>Bacillati</taxon>
        <taxon>Actinomycetota</taxon>
        <taxon>Actinomycetes</taxon>
        <taxon>Pseudonocardiales</taxon>
        <taxon>Pseudonocardiaceae</taxon>
        <taxon>Pseudonocardia</taxon>
    </lineage>
</organism>
<dbReference type="Proteomes" id="UP001597145">
    <property type="component" value="Unassembled WGS sequence"/>
</dbReference>
<protein>
    <submittedName>
        <fullName evidence="1">Uncharacterized protein</fullName>
    </submittedName>
</protein>
<sequence length="74" mass="7960">MLGMDLDQVAAEEVAAVVAAHPRPDFKNNILRAFYDGMKDRPDTTFGTMNDDVLAHFAPGRDSLAAILGNDATP</sequence>
<proteinExistence type="predicted"/>